<dbReference type="PANTHER" id="PTHR46172">
    <property type="entry name" value="DNA POLYMERASE EPSILON SUBUNIT 3"/>
    <property type="match status" value="1"/>
</dbReference>
<dbReference type="InterPro" id="IPR003958">
    <property type="entry name" value="CBFA_NFYB_domain"/>
</dbReference>
<gene>
    <name evidence="6" type="ORF">g.11723</name>
</gene>
<feature type="region of interest" description="Disordered" evidence="4">
    <location>
        <begin position="96"/>
        <end position="123"/>
    </location>
</feature>
<evidence type="ECO:0000256" key="3">
    <source>
        <dbReference type="ARBA" id="ARBA00039793"/>
    </source>
</evidence>
<evidence type="ECO:0000256" key="4">
    <source>
        <dbReference type="SAM" id="MobiDB-lite"/>
    </source>
</evidence>
<dbReference type="InterPro" id="IPR009072">
    <property type="entry name" value="Histone-fold"/>
</dbReference>
<proteinExistence type="predicted"/>
<dbReference type="SUPFAM" id="SSF47113">
    <property type="entry name" value="Histone-fold"/>
    <property type="match status" value="1"/>
</dbReference>
<dbReference type="PANTHER" id="PTHR46172:SF1">
    <property type="entry name" value="DNA POLYMERASE EPSILON SUBUNIT 3"/>
    <property type="match status" value="1"/>
</dbReference>
<sequence length="123" mass="13897">MAEKLEDLNLPIAVVARLVKEGLPEGVSVTKEAKTAVARAASVFVLYITSSANTIAMRNKRKTINSDDVLQAVVDTEYEWLEDPLKESLEDFKKVQKQRKESAARKRLSKDRRTEDDDEDEDS</sequence>
<evidence type="ECO:0000259" key="5">
    <source>
        <dbReference type="Pfam" id="PF00808"/>
    </source>
</evidence>
<evidence type="ECO:0000256" key="1">
    <source>
        <dbReference type="ARBA" id="ARBA00004123"/>
    </source>
</evidence>
<protein>
    <recommendedName>
        <fullName evidence="3">DNA polymerase epsilon subunit 3</fullName>
    </recommendedName>
</protein>
<dbReference type="AlphaFoldDB" id="A0A1B6FF89"/>
<dbReference type="GO" id="GO:0008623">
    <property type="term" value="C:CHRAC"/>
    <property type="evidence" value="ECO:0007669"/>
    <property type="project" value="TreeGrafter"/>
</dbReference>
<evidence type="ECO:0000313" key="6">
    <source>
        <dbReference type="EMBL" id="JAS48876.1"/>
    </source>
</evidence>
<dbReference type="Pfam" id="PF00808">
    <property type="entry name" value="CBFD_NFYB_HMF"/>
    <property type="match status" value="1"/>
</dbReference>
<organism evidence="6">
    <name type="scientific">Cuerna arida</name>
    <dbReference type="NCBI Taxonomy" id="1464854"/>
    <lineage>
        <taxon>Eukaryota</taxon>
        <taxon>Metazoa</taxon>
        <taxon>Ecdysozoa</taxon>
        <taxon>Arthropoda</taxon>
        <taxon>Hexapoda</taxon>
        <taxon>Insecta</taxon>
        <taxon>Pterygota</taxon>
        <taxon>Neoptera</taxon>
        <taxon>Paraneoptera</taxon>
        <taxon>Hemiptera</taxon>
        <taxon>Auchenorrhyncha</taxon>
        <taxon>Membracoidea</taxon>
        <taxon>Cicadellidae</taxon>
        <taxon>Cicadellinae</taxon>
        <taxon>Proconiini</taxon>
        <taxon>Cuerna</taxon>
    </lineage>
</organism>
<dbReference type="GO" id="GO:0006272">
    <property type="term" value="P:leading strand elongation"/>
    <property type="evidence" value="ECO:0007669"/>
    <property type="project" value="TreeGrafter"/>
</dbReference>
<keyword evidence="2" id="KW-0539">Nucleus</keyword>
<dbReference type="InterPro" id="IPR051377">
    <property type="entry name" value="DNA_Pol-Epsilon_Subunit"/>
</dbReference>
<name>A0A1B6FF89_9HEMI</name>
<dbReference type="GO" id="GO:0031490">
    <property type="term" value="F:chromatin DNA binding"/>
    <property type="evidence" value="ECO:0007669"/>
    <property type="project" value="TreeGrafter"/>
</dbReference>
<dbReference type="EMBL" id="GECZ01020893">
    <property type="protein sequence ID" value="JAS48876.1"/>
    <property type="molecule type" value="Transcribed_RNA"/>
</dbReference>
<feature type="domain" description="Transcription factor CBF/NF-Y/archaeal histone" evidence="5">
    <location>
        <begin position="9"/>
        <end position="73"/>
    </location>
</feature>
<evidence type="ECO:0000256" key="2">
    <source>
        <dbReference type="ARBA" id="ARBA00023242"/>
    </source>
</evidence>
<dbReference type="GO" id="GO:0046982">
    <property type="term" value="F:protein heterodimerization activity"/>
    <property type="evidence" value="ECO:0007669"/>
    <property type="project" value="InterPro"/>
</dbReference>
<dbReference type="CDD" id="cd22928">
    <property type="entry name" value="HFD_POLE3_DPB4"/>
    <property type="match status" value="1"/>
</dbReference>
<dbReference type="GO" id="GO:0031507">
    <property type="term" value="P:heterochromatin formation"/>
    <property type="evidence" value="ECO:0007669"/>
    <property type="project" value="TreeGrafter"/>
</dbReference>
<dbReference type="GO" id="GO:0008622">
    <property type="term" value="C:epsilon DNA polymerase complex"/>
    <property type="evidence" value="ECO:0007669"/>
    <property type="project" value="TreeGrafter"/>
</dbReference>
<dbReference type="Gene3D" id="1.10.20.10">
    <property type="entry name" value="Histone, subunit A"/>
    <property type="match status" value="1"/>
</dbReference>
<accession>A0A1B6FF89</accession>
<comment type="subcellular location">
    <subcellularLocation>
        <location evidence="1">Nucleus</location>
    </subcellularLocation>
</comment>
<reference evidence="6" key="1">
    <citation type="submission" date="2015-11" db="EMBL/GenBank/DDBJ databases">
        <title>De novo transcriptome assembly of four potential Pierce s Disease insect vectors from Arizona vineyards.</title>
        <authorList>
            <person name="Tassone E.E."/>
        </authorList>
    </citation>
    <scope>NUCLEOTIDE SEQUENCE</scope>
</reference>
<dbReference type="GO" id="GO:0006974">
    <property type="term" value="P:DNA damage response"/>
    <property type="evidence" value="ECO:0007669"/>
    <property type="project" value="TreeGrafter"/>
</dbReference>